<sequence>MALKKRKKKTFDLKFLKTSSLSGDKILLSKKRFFLTKHHYKSLILSLLSLKNKKNITYKSE</sequence>
<gene>
    <name evidence="1" type="ORF">E0I26_04275</name>
</gene>
<dbReference type="Proteomes" id="UP000294814">
    <property type="component" value="Unassembled WGS sequence"/>
</dbReference>
<organism evidence="1 2">
    <name type="scientific">Flavobacterium rhamnosiphilum</name>
    <dbReference type="NCBI Taxonomy" id="2541724"/>
    <lineage>
        <taxon>Bacteria</taxon>
        <taxon>Pseudomonadati</taxon>
        <taxon>Bacteroidota</taxon>
        <taxon>Flavobacteriia</taxon>
        <taxon>Flavobacteriales</taxon>
        <taxon>Flavobacteriaceae</taxon>
        <taxon>Flavobacterium</taxon>
    </lineage>
</organism>
<proteinExistence type="predicted"/>
<name>A0A4R5FAY8_9FLAO</name>
<accession>A0A4R5FAY8</accession>
<protein>
    <submittedName>
        <fullName evidence="1">Uncharacterized protein</fullName>
    </submittedName>
</protein>
<comment type="caution">
    <text evidence="1">The sequence shown here is derived from an EMBL/GenBank/DDBJ whole genome shotgun (WGS) entry which is preliminary data.</text>
</comment>
<dbReference type="AlphaFoldDB" id="A0A4R5FAY8"/>
<evidence type="ECO:0000313" key="1">
    <source>
        <dbReference type="EMBL" id="TDE45910.1"/>
    </source>
</evidence>
<evidence type="ECO:0000313" key="2">
    <source>
        <dbReference type="Proteomes" id="UP000294814"/>
    </source>
</evidence>
<dbReference type="EMBL" id="SMLG01000002">
    <property type="protein sequence ID" value="TDE45910.1"/>
    <property type="molecule type" value="Genomic_DNA"/>
</dbReference>
<keyword evidence="2" id="KW-1185">Reference proteome</keyword>
<reference evidence="1 2" key="1">
    <citation type="submission" date="2019-03" db="EMBL/GenBank/DDBJ databases">
        <title>Novel species of Flavobacterium.</title>
        <authorList>
            <person name="Liu Q."/>
            <person name="Xin Y.-H."/>
        </authorList>
    </citation>
    <scope>NUCLEOTIDE SEQUENCE [LARGE SCALE GENOMIC DNA]</scope>
    <source>
        <strain evidence="1 2">LB3P52</strain>
    </source>
</reference>